<dbReference type="InterPro" id="IPR016181">
    <property type="entry name" value="Acyl_CoA_acyltransferase"/>
</dbReference>
<dbReference type="Proteomes" id="UP000032452">
    <property type="component" value="Unassembled WGS sequence"/>
</dbReference>
<evidence type="ECO:0000259" key="1">
    <source>
        <dbReference type="PROSITE" id="PS51186"/>
    </source>
</evidence>
<dbReference type="PANTHER" id="PTHR43415:SF3">
    <property type="entry name" value="GNAT-FAMILY ACETYLTRANSFERASE"/>
    <property type="match status" value="1"/>
</dbReference>
<sequence>MSEVTIRAFAMADWEDVAVLFLLPNCRAGTLQMPYQSRDDIQHKLANPPVGMRRLVAVVDEKAVGFVSLQPFRDRRAHVGSIGIFVHDNYQNRGIGSLLMAAIIDLAENWLNLKRIELQVNTDNPSAIRLYEKFGFEIEGTLRNNAFRDGAYIDAYTMAKVSV</sequence>
<dbReference type="Pfam" id="PF00583">
    <property type="entry name" value="Acetyltransf_1"/>
    <property type="match status" value="1"/>
</dbReference>
<dbReference type="SUPFAM" id="SSF55729">
    <property type="entry name" value="Acyl-CoA N-acyltransferases (Nat)"/>
    <property type="match status" value="1"/>
</dbReference>
<dbReference type="RefSeq" id="WP_045055940.1">
    <property type="nucleotide sequence ID" value="NZ_CAWMDP010000008.1"/>
</dbReference>
<organism evidence="2 3">
    <name type="scientific">Aliterella atlantica CENA595</name>
    <dbReference type="NCBI Taxonomy" id="1618023"/>
    <lineage>
        <taxon>Bacteria</taxon>
        <taxon>Bacillati</taxon>
        <taxon>Cyanobacteriota</taxon>
        <taxon>Cyanophyceae</taxon>
        <taxon>Chroococcidiopsidales</taxon>
        <taxon>Aliterellaceae</taxon>
        <taxon>Aliterella</taxon>
    </lineage>
</organism>
<feature type="domain" description="N-acetyltransferase" evidence="1">
    <location>
        <begin position="4"/>
        <end position="159"/>
    </location>
</feature>
<reference evidence="2 3" key="1">
    <citation type="submission" date="2015-02" db="EMBL/GenBank/DDBJ databases">
        <title>Draft genome of a novel marine cyanobacterium (Chroococcales) isolated from South Atlantic Ocean.</title>
        <authorList>
            <person name="Rigonato J."/>
            <person name="Alvarenga D.O."/>
            <person name="Branco L.H."/>
            <person name="Varani A.M."/>
            <person name="Brandini F.P."/>
            <person name="Fiore M.F."/>
        </authorList>
    </citation>
    <scope>NUCLEOTIDE SEQUENCE [LARGE SCALE GENOMIC DNA]</scope>
    <source>
        <strain evidence="2 3">CENA595</strain>
    </source>
</reference>
<comment type="caution">
    <text evidence="2">The sequence shown here is derived from an EMBL/GenBank/DDBJ whole genome shotgun (WGS) entry which is preliminary data.</text>
</comment>
<protein>
    <recommendedName>
        <fullName evidence="1">N-acetyltransferase domain-containing protein</fullName>
    </recommendedName>
</protein>
<dbReference type="CDD" id="cd04301">
    <property type="entry name" value="NAT_SF"/>
    <property type="match status" value="1"/>
</dbReference>
<evidence type="ECO:0000313" key="2">
    <source>
        <dbReference type="EMBL" id="KJH70527.1"/>
    </source>
</evidence>
<dbReference type="OrthoDB" id="9789603at2"/>
<dbReference type="AlphaFoldDB" id="A0A0D8ZQA3"/>
<dbReference type="PATRIC" id="fig|1618023.3.peg.529"/>
<dbReference type="PANTHER" id="PTHR43415">
    <property type="entry name" value="SPERMIDINE N(1)-ACETYLTRANSFERASE"/>
    <property type="match status" value="1"/>
</dbReference>
<evidence type="ECO:0000313" key="3">
    <source>
        <dbReference type="Proteomes" id="UP000032452"/>
    </source>
</evidence>
<name>A0A0D8ZQA3_9CYAN</name>
<dbReference type="InterPro" id="IPR000182">
    <property type="entry name" value="GNAT_dom"/>
</dbReference>
<dbReference type="PROSITE" id="PS51186">
    <property type="entry name" value="GNAT"/>
    <property type="match status" value="1"/>
</dbReference>
<dbReference type="STRING" id="1618023.UH38_17295"/>
<gene>
    <name evidence="2" type="ORF">UH38_17295</name>
</gene>
<dbReference type="GO" id="GO:0016747">
    <property type="term" value="F:acyltransferase activity, transferring groups other than amino-acyl groups"/>
    <property type="evidence" value="ECO:0007669"/>
    <property type="project" value="InterPro"/>
</dbReference>
<dbReference type="Gene3D" id="3.40.630.30">
    <property type="match status" value="1"/>
</dbReference>
<keyword evidence="3" id="KW-1185">Reference proteome</keyword>
<dbReference type="EMBL" id="JYON01000021">
    <property type="protein sequence ID" value="KJH70527.1"/>
    <property type="molecule type" value="Genomic_DNA"/>
</dbReference>
<accession>A0A0D8ZQA3</accession>
<proteinExistence type="predicted"/>